<organism evidence="1 2">
    <name type="scientific">Colletotrichum sojae</name>
    <dbReference type="NCBI Taxonomy" id="2175907"/>
    <lineage>
        <taxon>Eukaryota</taxon>
        <taxon>Fungi</taxon>
        <taxon>Dikarya</taxon>
        <taxon>Ascomycota</taxon>
        <taxon>Pezizomycotina</taxon>
        <taxon>Sordariomycetes</taxon>
        <taxon>Hypocreomycetidae</taxon>
        <taxon>Glomerellales</taxon>
        <taxon>Glomerellaceae</taxon>
        <taxon>Colletotrichum</taxon>
        <taxon>Colletotrichum orchidearum species complex</taxon>
    </lineage>
</organism>
<comment type="caution">
    <text evidence="1">The sequence shown here is derived from an EMBL/GenBank/DDBJ whole genome shotgun (WGS) entry which is preliminary data.</text>
</comment>
<keyword evidence="2" id="KW-1185">Reference proteome</keyword>
<sequence>MAPILSTSSGLFYTYIQEPELASQGVYVWYAVAPDWRSGKEIWRLKAGAGGVFNDNALAASIGPDRTFYQPVIGGTVNAEKRHVIHD</sequence>
<gene>
    <name evidence="1" type="ORF">CSOJ01_08455</name>
</gene>
<evidence type="ECO:0000313" key="2">
    <source>
        <dbReference type="Proteomes" id="UP000652219"/>
    </source>
</evidence>
<dbReference type="EMBL" id="WIGN01000146">
    <property type="protein sequence ID" value="KAF6807032.1"/>
    <property type="molecule type" value="Genomic_DNA"/>
</dbReference>
<name>A0A8H6MS19_9PEZI</name>
<accession>A0A8H6MS19</accession>
<evidence type="ECO:0000313" key="1">
    <source>
        <dbReference type="EMBL" id="KAF6807032.1"/>
    </source>
</evidence>
<dbReference type="Proteomes" id="UP000652219">
    <property type="component" value="Unassembled WGS sequence"/>
</dbReference>
<protein>
    <submittedName>
        <fullName evidence="1">Uncharacterized protein</fullName>
    </submittedName>
</protein>
<proteinExistence type="predicted"/>
<reference evidence="1 2" key="1">
    <citation type="journal article" date="2020" name="Phytopathology">
        <title>Genome Sequence Resources of Colletotrichum truncatum, C. plurivorum, C. musicola, and C. sojae: Four Species Pathogenic to Soybean (Glycine max).</title>
        <authorList>
            <person name="Rogerio F."/>
            <person name="Boufleur T.R."/>
            <person name="Ciampi-Guillardi M."/>
            <person name="Sukno S.A."/>
            <person name="Thon M.R."/>
            <person name="Massola Junior N.S."/>
            <person name="Baroncelli R."/>
        </authorList>
    </citation>
    <scope>NUCLEOTIDE SEQUENCE [LARGE SCALE GENOMIC DNA]</scope>
    <source>
        <strain evidence="1 2">LFN0009</strain>
    </source>
</reference>
<dbReference type="AlphaFoldDB" id="A0A8H6MS19"/>